<dbReference type="InterPro" id="IPR008972">
    <property type="entry name" value="Cupredoxin"/>
</dbReference>
<feature type="domain" description="Phytocyanin" evidence="3">
    <location>
        <begin position="4"/>
        <end position="84"/>
    </location>
</feature>
<dbReference type="OrthoDB" id="1933543at2759"/>
<dbReference type="GO" id="GO:0009055">
    <property type="term" value="F:electron transfer activity"/>
    <property type="evidence" value="ECO:0007669"/>
    <property type="project" value="InterPro"/>
</dbReference>
<dbReference type="eggNOG" id="ENOG502R27Q">
    <property type="taxonomic scope" value="Eukaryota"/>
</dbReference>
<dbReference type="SUPFAM" id="SSF49503">
    <property type="entry name" value="Cupredoxins"/>
    <property type="match status" value="1"/>
</dbReference>
<feature type="non-terminal residue" evidence="4">
    <location>
        <position position="1"/>
    </location>
</feature>
<gene>
    <name evidence="4" type="ORF">SELMODRAFT_39173</name>
</gene>
<dbReference type="PANTHER" id="PTHR33021">
    <property type="entry name" value="BLUE COPPER PROTEIN"/>
    <property type="match status" value="1"/>
</dbReference>
<evidence type="ECO:0000256" key="2">
    <source>
        <dbReference type="ARBA" id="ARBA00023180"/>
    </source>
</evidence>
<name>D8RUP8_SELML</name>
<dbReference type="EMBL" id="GL377590">
    <property type="protein sequence ID" value="EFJ24251.1"/>
    <property type="molecule type" value="Genomic_DNA"/>
</dbReference>
<dbReference type="InterPro" id="IPR003245">
    <property type="entry name" value="Phytocyanin_dom"/>
</dbReference>
<evidence type="ECO:0000313" key="5">
    <source>
        <dbReference type="Proteomes" id="UP000001514"/>
    </source>
</evidence>
<protein>
    <recommendedName>
        <fullName evidence="3">Phytocyanin domain-containing protein</fullName>
    </recommendedName>
</protein>
<keyword evidence="1" id="KW-1015">Disulfide bond</keyword>
<dbReference type="PANTHER" id="PTHR33021:SF193">
    <property type="entry name" value="OS06G0218600 PROTEIN"/>
    <property type="match status" value="1"/>
</dbReference>
<dbReference type="PROSITE" id="PS51485">
    <property type="entry name" value="PHYTOCYANIN"/>
    <property type="match status" value="1"/>
</dbReference>
<evidence type="ECO:0000313" key="4">
    <source>
        <dbReference type="EMBL" id="EFJ24251.1"/>
    </source>
</evidence>
<proteinExistence type="predicted"/>
<evidence type="ECO:0000259" key="3">
    <source>
        <dbReference type="PROSITE" id="PS51485"/>
    </source>
</evidence>
<dbReference type="OMA" id="YDSYIVK"/>
<dbReference type="CDD" id="cd04216">
    <property type="entry name" value="Phytocyanin"/>
    <property type="match status" value="1"/>
</dbReference>
<organism evidence="5">
    <name type="scientific">Selaginella moellendorffii</name>
    <name type="common">Spikemoss</name>
    <dbReference type="NCBI Taxonomy" id="88036"/>
    <lineage>
        <taxon>Eukaryota</taxon>
        <taxon>Viridiplantae</taxon>
        <taxon>Streptophyta</taxon>
        <taxon>Embryophyta</taxon>
        <taxon>Tracheophyta</taxon>
        <taxon>Lycopodiopsida</taxon>
        <taxon>Selaginellales</taxon>
        <taxon>Selaginellaceae</taxon>
        <taxon>Selaginella</taxon>
    </lineage>
</organism>
<dbReference type="Proteomes" id="UP000001514">
    <property type="component" value="Unassembled WGS sequence"/>
</dbReference>
<dbReference type="InParanoid" id="D8RUP8"/>
<keyword evidence="5" id="KW-1185">Reference proteome</keyword>
<dbReference type="Gramene" id="EFJ24251">
    <property type="protein sequence ID" value="EFJ24251"/>
    <property type="gene ID" value="SELMODRAFT_39173"/>
</dbReference>
<dbReference type="InterPro" id="IPR039391">
    <property type="entry name" value="Phytocyanin-like"/>
</dbReference>
<sequence length="84" mass="9531">SQAARYTVGDSDGWKPDVNYTSWALKQKFYPGDYLVFNYPEGQDTVLEVNRAGYESCASSNPINHHNDGKSVLRLTRPGTHYYI</sequence>
<dbReference type="KEGG" id="smo:SELMODRAFT_39173"/>
<dbReference type="Pfam" id="PF02298">
    <property type="entry name" value="Cu_bind_like"/>
    <property type="match status" value="1"/>
</dbReference>
<dbReference type="Gene3D" id="2.60.40.420">
    <property type="entry name" value="Cupredoxins - blue copper proteins"/>
    <property type="match status" value="1"/>
</dbReference>
<reference evidence="4 5" key="1">
    <citation type="journal article" date="2011" name="Science">
        <title>The Selaginella genome identifies genetic changes associated with the evolution of vascular plants.</title>
        <authorList>
            <person name="Banks J.A."/>
            <person name="Nishiyama T."/>
            <person name="Hasebe M."/>
            <person name="Bowman J.L."/>
            <person name="Gribskov M."/>
            <person name="dePamphilis C."/>
            <person name="Albert V.A."/>
            <person name="Aono N."/>
            <person name="Aoyama T."/>
            <person name="Ambrose B.A."/>
            <person name="Ashton N.W."/>
            <person name="Axtell M.J."/>
            <person name="Barker E."/>
            <person name="Barker M.S."/>
            <person name="Bennetzen J.L."/>
            <person name="Bonawitz N.D."/>
            <person name="Chapple C."/>
            <person name="Cheng C."/>
            <person name="Correa L.G."/>
            <person name="Dacre M."/>
            <person name="DeBarry J."/>
            <person name="Dreyer I."/>
            <person name="Elias M."/>
            <person name="Engstrom E.M."/>
            <person name="Estelle M."/>
            <person name="Feng L."/>
            <person name="Finet C."/>
            <person name="Floyd S.K."/>
            <person name="Frommer W.B."/>
            <person name="Fujita T."/>
            <person name="Gramzow L."/>
            <person name="Gutensohn M."/>
            <person name="Harholt J."/>
            <person name="Hattori M."/>
            <person name="Heyl A."/>
            <person name="Hirai T."/>
            <person name="Hiwatashi Y."/>
            <person name="Ishikawa M."/>
            <person name="Iwata M."/>
            <person name="Karol K.G."/>
            <person name="Koehler B."/>
            <person name="Kolukisaoglu U."/>
            <person name="Kubo M."/>
            <person name="Kurata T."/>
            <person name="Lalonde S."/>
            <person name="Li K."/>
            <person name="Li Y."/>
            <person name="Litt A."/>
            <person name="Lyons E."/>
            <person name="Manning G."/>
            <person name="Maruyama T."/>
            <person name="Michael T.P."/>
            <person name="Mikami K."/>
            <person name="Miyazaki S."/>
            <person name="Morinaga S."/>
            <person name="Murata T."/>
            <person name="Mueller-Roeber B."/>
            <person name="Nelson D.R."/>
            <person name="Obara M."/>
            <person name="Oguri Y."/>
            <person name="Olmstead R.G."/>
            <person name="Onodera N."/>
            <person name="Petersen B.L."/>
            <person name="Pils B."/>
            <person name="Prigge M."/>
            <person name="Rensing S.A."/>
            <person name="Riano-Pachon D.M."/>
            <person name="Roberts A.W."/>
            <person name="Sato Y."/>
            <person name="Scheller H.V."/>
            <person name="Schulz B."/>
            <person name="Schulz C."/>
            <person name="Shakirov E.V."/>
            <person name="Shibagaki N."/>
            <person name="Shinohara N."/>
            <person name="Shippen D.E."/>
            <person name="Soerensen I."/>
            <person name="Sotooka R."/>
            <person name="Sugimoto N."/>
            <person name="Sugita M."/>
            <person name="Sumikawa N."/>
            <person name="Tanurdzic M."/>
            <person name="Theissen G."/>
            <person name="Ulvskov P."/>
            <person name="Wakazuki S."/>
            <person name="Weng J.K."/>
            <person name="Willats W.W."/>
            <person name="Wipf D."/>
            <person name="Wolf P.G."/>
            <person name="Yang L."/>
            <person name="Zimmer A.D."/>
            <person name="Zhu Q."/>
            <person name="Mitros T."/>
            <person name="Hellsten U."/>
            <person name="Loque D."/>
            <person name="Otillar R."/>
            <person name="Salamov A."/>
            <person name="Schmutz J."/>
            <person name="Shapiro H."/>
            <person name="Lindquist E."/>
            <person name="Lucas S."/>
            <person name="Rokhsar D."/>
            <person name="Grigoriev I.V."/>
        </authorList>
    </citation>
    <scope>NUCLEOTIDE SEQUENCE [LARGE SCALE GENOMIC DNA]</scope>
</reference>
<keyword evidence="2" id="KW-0325">Glycoprotein</keyword>
<dbReference type="FunFam" id="2.60.40.420:FF:000034">
    <property type="entry name" value="Cupredoxin superfamily protein"/>
    <property type="match status" value="1"/>
</dbReference>
<evidence type="ECO:0000256" key="1">
    <source>
        <dbReference type="ARBA" id="ARBA00023157"/>
    </source>
</evidence>
<accession>D8RUP8</accession>
<dbReference type="HOGENOM" id="CLU_058719_4_4_1"/>
<dbReference type="GO" id="GO:0005886">
    <property type="term" value="C:plasma membrane"/>
    <property type="evidence" value="ECO:0000318"/>
    <property type="project" value="GO_Central"/>
</dbReference>
<feature type="non-terminal residue" evidence="4">
    <location>
        <position position="84"/>
    </location>
</feature>
<dbReference type="AlphaFoldDB" id="D8RUP8"/>